<gene>
    <name evidence="2" type="ORF">CLOSTASPAR_00190</name>
</gene>
<protein>
    <submittedName>
        <fullName evidence="2">DNA-binding helix-turn-helix protein</fullName>
    </submittedName>
</protein>
<dbReference type="RefSeq" id="WP_007705389.1">
    <property type="nucleotide sequence ID" value="NZ_CP102272.1"/>
</dbReference>
<evidence type="ECO:0000313" key="3">
    <source>
        <dbReference type="Proteomes" id="UP000004756"/>
    </source>
</evidence>
<dbReference type="SMART" id="SM00530">
    <property type="entry name" value="HTH_XRE"/>
    <property type="match status" value="1"/>
</dbReference>
<dbReference type="Gene3D" id="1.10.260.40">
    <property type="entry name" value="lambda repressor-like DNA-binding domains"/>
    <property type="match status" value="1"/>
</dbReference>
<proteinExistence type="predicted"/>
<organism evidence="2 3">
    <name type="scientific">[Clostridium] asparagiforme DSM 15981</name>
    <dbReference type="NCBI Taxonomy" id="518636"/>
    <lineage>
        <taxon>Bacteria</taxon>
        <taxon>Bacillati</taxon>
        <taxon>Bacillota</taxon>
        <taxon>Clostridia</taxon>
        <taxon>Lachnospirales</taxon>
        <taxon>Lachnospiraceae</taxon>
        <taxon>Enterocloster</taxon>
    </lineage>
</organism>
<evidence type="ECO:0000259" key="1">
    <source>
        <dbReference type="PROSITE" id="PS50943"/>
    </source>
</evidence>
<keyword evidence="2" id="KW-0238">DNA-binding</keyword>
<evidence type="ECO:0000313" key="2">
    <source>
        <dbReference type="EMBL" id="EEG57707.1"/>
    </source>
</evidence>
<dbReference type="PROSITE" id="PS50943">
    <property type="entry name" value="HTH_CROC1"/>
    <property type="match status" value="1"/>
</dbReference>
<dbReference type="Proteomes" id="UP000004756">
    <property type="component" value="Unassembled WGS sequence"/>
</dbReference>
<dbReference type="EMBL" id="ACCJ01000011">
    <property type="protein sequence ID" value="EEG57707.1"/>
    <property type="molecule type" value="Genomic_DNA"/>
</dbReference>
<keyword evidence="3" id="KW-1185">Reference proteome</keyword>
<reference evidence="2 3" key="1">
    <citation type="submission" date="2009-02" db="EMBL/GenBank/DDBJ databases">
        <title>Draft genome sequence of Clostridium asparagiforme (DSM 15981).</title>
        <authorList>
            <person name="Sudarsanam P."/>
            <person name="Ley R."/>
            <person name="Guruge J."/>
            <person name="Turnbaugh P.J."/>
            <person name="Mahowald M."/>
            <person name="Liep D."/>
            <person name="Gordon J."/>
        </authorList>
    </citation>
    <scope>NUCLEOTIDE SEQUENCE [LARGE SCALE GENOMIC DNA]</scope>
    <source>
        <strain evidence="2 3">DSM 15981</strain>
    </source>
</reference>
<comment type="caution">
    <text evidence="2">The sequence shown here is derived from an EMBL/GenBank/DDBJ whole genome shotgun (WGS) entry which is preliminary data.</text>
</comment>
<name>C0CT92_9FIRM</name>
<dbReference type="GO" id="GO:0003677">
    <property type="term" value="F:DNA binding"/>
    <property type="evidence" value="ECO:0007669"/>
    <property type="project" value="UniProtKB-KW"/>
</dbReference>
<dbReference type="HOGENOM" id="CLU_1080532_0_0_9"/>
<dbReference type="Pfam" id="PF01381">
    <property type="entry name" value="HTH_3"/>
    <property type="match status" value="1"/>
</dbReference>
<dbReference type="AlphaFoldDB" id="C0CT92"/>
<feature type="domain" description="HTH cro/C1-type" evidence="1">
    <location>
        <begin position="16"/>
        <end position="72"/>
    </location>
</feature>
<dbReference type="SUPFAM" id="SSF47413">
    <property type="entry name" value="lambda repressor-like DNA-binding domains"/>
    <property type="match status" value="1"/>
</dbReference>
<dbReference type="InterPro" id="IPR001387">
    <property type="entry name" value="Cro/C1-type_HTH"/>
</dbReference>
<accession>C0CT92</accession>
<dbReference type="InterPro" id="IPR010982">
    <property type="entry name" value="Lambda_DNA-bd_dom_sf"/>
</dbReference>
<sequence>MSLYDDFDREKFYRNLKYLTQKRKMTMKSFSEKIGVSEGYLAKIGNENSKIMPGINTILKILSTLNVTFEQLCCEELVKTSPTAMLEFDEAVLLHEILQKTQNDELDWERAKFDENTNCPQEELFSLVPWNEETGVYTYKSGFAAGLKEQRQALLPFYVAKIEDSKGIIIASYSLYEKVTPDFEEFTQKHIPDKCDAFFEIYIYLDREVYPVAESNSKYERKETRMLVENIVRNVEEYVNQRKKGVIFKNFFGKEIG</sequence>
<dbReference type="CDD" id="cd00093">
    <property type="entry name" value="HTH_XRE"/>
    <property type="match status" value="1"/>
</dbReference>